<evidence type="ECO:0000313" key="2">
    <source>
        <dbReference type="Proteomes" id="UP000324222"/>
    </source>
</evidence>
<comment type="caution">
    <text evidence="1">The sequence shown here is derived from an EMBL/GenBank/DDBJ whole genome shotgun (WGS) entry which is preliminary data.</text>
</comment>
<name>A0A5B7H7J8_PORTR</name>
<dbReference type="EMBL" id="VSRR010023857">
    <property type="protein sequence ID" value="MPC65799.1"/>
    <property type="molecule type" value="Genomic_DNA"/>
</dbReference>
<dbReference type="Proteomes" id="UP000324222">
    <property type="component" value="Unassembled WGS sequence"/>
</dbReference>
<evidence type="ECO:0000313" key="1">
    <source>
        <dbReference type="EMBL" id="MPC65799.1"/>
    </source>
</evidence>
<gene>
    <name evidence="1" type="ORF">E2C01_059935</name>
</gene>
<accession>A0A5B7H7J8</accession>
<protein>
    <submittedName>
        <fullName evidence="1">Uncharacterized protein</fullName>
    </submittedName>
</protein>
<sequence>MSWVTGRVRGRVGRGGITGSSLGYRLVGDKRSLPSLLPVSSLHPPASVPVTSILRRPFALFM</sequence>
<proteinExistence type="predicted"/>
<keyword evidence="2" id="KW-1185">Reference proteome</keyword>
<dbReference type="AlphaFoldDB" id="A0A5B7H7J8"/>
<organism evidence="1 2">
    <name type="scientific">Portunus trituberculatus</name>
    <name type="common">Swimming crab</name>
    <name type="synonym">Neptunus trituberculatus</name>
    <dbReference type="NCBI Taxonomy" id="210409"/>
    <lineage>
        <taxon>Eukaryota</taxon>
        <taxon>Metazoa</taxon>
        <taxon>Ecdysozoa</taxon>
        <taxon>Arthropoda</taxon>
        <taxon>Crustacea</taxon>
        <taxon>Multicrustacea</taxon>
        <taxon>Malacostraca</taxon>
        <taxon>Eumalacostraca</taxon>
        <taxon>Eucarida</taxon>
        <taxon>Decapoda</taxon>
        <taxon>Pleocyemata</taxon>
        <taxon>Brachyura</taxon>
        <taxon>Eubrachyura</taxon>
        <taxon>Portunoidea</taxon>
        <taxon>Portunidae</taxon>
        <taxon>Portuninae</taxon>
        <taxon>Portunus</taxon>
    </lineage>
</organism>
<reference evidence="1 2" key="1">
    <citation type="submission" date="2019-05" db="EMBL/GenBank/DDBJ databases">
        <title>Another draft genome of Portunus trituberculatus and its Hox gene families provides insights of decapod evolution.</title>
        <authorList>
            <person name="Jeong J.-H."/>
            <person name="Song I."/>
            <person name="Kim S."/>
            <person name="Choi T."/>
            <person name="Kim D."/>
            <person name="Ryu S."/>
            <person name="Kim W."/>
        </authorList>
    </citation>
    <scope>NUCLEOTIDE SEQUENCE [LARGE SCALE GENOMIC DNA]</scope>
    <source>
        <tissue evidence="1">Muscle</tissue>
    </source>
</reference>